<accession>M7WWU5</accession>
<sequence length="301" mass="33026">MFYYLCKVVCTTSSILYPLFASYKALRPPQSVGRSQQEQHEQMERWLMFWCVMAGVWVWEDWAEWSVRWFPFYHEVKTLAILWLVLPQVQGASYIYINYLSPFLTAHEADIDAALSDARSSATRMGLNYLQLALRKLRAANAPGARAREAKDRGAEAQGFVDEVGAASGTRAAGSGGEQRRRAPRTRREELEAELASLSGNSSDENGSDYHPRPSSSSSASSWSHPAALSPASPAGRPDPVAQRVANEASLLSASSSFEEIRKEEVGEYGAATRPAGHRKSGSWFGWGGEGATAAQKDKSA</sequence>
<dbReference type="Proteomes" id="UP000016926">
    <property type="component" value="Unassembled WGS sequence"/>
</dbReference>
<evidence type="ECO:0000256" key="3">
    <source>
        <dbReference type="ARBA" id="ARBA00022692"/>
    </source>
</evidence>
<dbReference type="eggNOG" id="KOG1726">
    <property type="taxonomic scope" value="Eukaryota"/>
</dbReference>
<reference evidence="8 9" key="1">
    <citation type="journal article" date="2012" name="Nat. Commun.">
        <title>A multi-omic map of the lipid-producing yeast Rhodosporidium toruloides.</title>
        <authorList>
            <person name="Zhu Z."/>
            <person name="Zhang S."/>
            <person name="Liu H."/>
            <person name="Shen H."/>
            <person name="Lin X."/>
            <person name="Yang F."/>
            <person name="Zhou Y.J."/>
            <person name="Jin G."/>
            <person name="Ye M."/>
            <person name="Zou H."/>
            <person name="Zou H."/>
            <person name="Zhao Z.K."/>
        </authorList>
    </citation>
    <scope>NUCLEOTIDE SEQUENCE [LARGE SCALE GENOMIC DNA]</scope>
    <source>
        <strain evidence="8 9">NP11</strain>
    </source>
</reference>
<dbReference type="Pfam" id="PF03134">
    <property type="entry name" value="TB2_DP1_HVA22"/>
    <property type="match status" value="1"/>
</dbReference>
<dbReference type="PANTHER" id="PTHR12300:SF161">
    <property type="entry name" value="RECEPTOR EXPRESSION-ENHANCING PROTEIN"/>
    <property type="match status" value="1"/>
</dbReference>
<dbReference type="HOGENOM" id="CLU_064530_0_0_1"/>
<gene>
    <name evidence="8" type="ORF">RHTO_02819</name>
</gene>
<proteinExistence type="inferred from homology"/>
<dbReference type="GeneID" id="27366832"/>
<dbReference type="EMBL" id="KB722643">
    <property type="protein sequence ID" value="EMS25092.1"/>
    <property type="molecule type" value="Genomic_DNA"/>
</dbReference>
<keyword evidence="5" id="KW-0472">Membrane</keyword>
<comment type="similarity">
    <text evidence="2 6">Belongs to the DP1 family.</text>
</comment>
<dbReference type="RefSeq" id="XP_016276211.1">
    <property type="nucleotide sequence ID" value="XM_016416492.1"/>
</dbReference>
<keyword evidence="4" id="KW-1133">Transmembrane helix</keyword>
<evidence type="ECO:0000256" key="4">
    <source>
        <dbReference type="ARBA" id="ARBA00022989"/>
    </source>
</evidence>
<evidence type="ECO:0000313" key="9">
    <source>
        <dbReference type="Proteomes" id="UP000016926"/>
    </source>
</evidence>
<keyword evidence="3" id="KW-0812">Transmembrane</keyword>
<evidence type="ECO:0000256" key="1">
    <source>
        <dbReference type="ARBA" id="ARBA00004141"/>
    </source>
</evidence>
<evidence type="ECO:0000256" key="6">
    <source>
        <dbReference type="RuleBase" id="RU362006"/>
    </source>
</evidence>
<dbReference type="GO" id="GO:0016020">
    <property type="term" value="C:membrane"/>
    <property type="evidence" value="ECO:0007669"/>
    <property type="project" value="UniProtKB-SubCell"/>
</dbReference>
<evidence type="ECO:0000256" key="2">
    <source>
        <dbReference type="ARBA" id="ARBA00008573"/>
    </source>
</evidence>
<name>M7WWU5_RHOT1</name>
<dbReference type="InterPro" id="IPR004345">
    <property type="entry name" value="TB2_DP1_HVA22"/>
</dbReference>
<dbReference type="OrthoDB" id="434647at2759"/>
<keyword evidence="9" id="KW-1185">Reference proteome</keyword>
<comment type="subcellular location">
    <subcellularLocation>
        <location evidence="1 6">Membrane</location>
        <topology evidence="1 6">Multi-pass membrane protein</topology>
    </subcellularLocation>
</comment>
<dbReference type="PANTHER" id="PTHR12300">
    <property type="entry name" value="HVA22-LIKE PROTEINS"/>
    <property type="match status" value="1"/>
</dbReference>
<organism evidence="8 9">
    <name type="scientific">Rhodotorula toruloides (strain NP11)</name>
    <name type="common">Yeast</name>
    <name type="synonym">Rhodosporidium toruloides</name>
    <dbReference type="NCBI Taxonomy" id="1130832"/>
    <lineage>
        <taxon>Eukaryota</taxon>
        <taxon>Fungi</taxon>
        <taxon>Dikarya</taxon>
        <taxon>Basidiomycota</taxon>
        <taxon>Pucciniomycotina</taxon>
        <taxon>Microbotryomycetes</taxon>
        <taxon>Sporidiobolales</taxon>
        <taxon>Sporidiobolaceae</taxon>
        <taxon>Rhodotorula</taxon>
    </lineage>
</organism>
<feature type="compositionally biased region" description="Low complexity" evidence="7">
    <location>
        <begin position="213"/>
        <end position="235"/>
    </location>
</feature>
<dbReference type="AlphaFoldDB" id="M7WWU5"/>
<feature type="region of interest" description="Disordered" evidence="7">
    <location>
        <begin position="160"/>
        <end position="301"/>
    </location>
</feature>
<evidence type="ECO:0000256" key="7">
    <source>
        <dbReference type="SAM" id="MobiDB-lite"/>
    </source>
</evidence>
<evidence type="ECO:0000256" key="5">
    <source>
        <dbReference type="ARBA" id="ARBA00023136"/>
    </source>
</evidence>
<protein>
    <recommendedName>
        <fullName evidence="6">Protein YOP1</fullName>
    </recommendedName>
</protein>
<feature type="compositionally biased region" description="Basic and acidic residues" evidence="7">
    <location>
        <begin position="178"/>
        <end position="190"/>
    </location>
</feature>
<evidence type="ECO:0000313" key="8">
    <source>
        <dbReference type="EMBL" id="EMS25092.1"/>
    </source>
</evidence>